<feature type="domain" description="Nudix hydrolase" evidence="2">
    <location>
        <begin position="13"/>
        <end position="171"/>
    </location>
</feature>
<dbReference type="InterPro" id="IPR020084">
    <property type="entry name" value="NUDIX_hydrolase_CS"/>
</dbReference>
<sequence>MKYEYLKFNDMKKIRKTIGLIVMFKNKEKRFIAALQTRGNFNTEKNKQETYKSASQLTVHGGINEKESEINALLRETKEELGKKFAKIIELNKNKIIKLNRVKNDKISAVNFGLMLAEIDLDKIKINKQTDGSLRLISKNEISNIRELKPSDKTNGIANKNEIAMFFDDIETVKLAFKKLTK</sequence>
<dbReference type="AlphaFoldDB" id="A0A2M6WV24"/>
<dbReference type="InterPro" id="IPR015797">
    <property type="entry name" value="NUDIX_hydrolase-like_dom_sf"/>
</dbReference>
<dbReference type="EMBL" id="PFAA01000036">
    <property type="protein sequence ID" value="PIT96659.1"/>
    <property type="molecule type" value="Genomic_DNA"/>
</dbReference>
<organism evidence="3 4">
    <name type="scientific">Candidatus Campbellbacteria bacterium CG10_big_fil_rev_8_21_14_0_10_35_52</name>
    <dbReference type="NCBI Taxonomy" id="1974527"/>
    <lineage>
        <taxon>Bacteria</taxon>
        <taxon>Candidatus Campbelliibacteriota</taxon>
    </lineage>
</organism>
<dbReference type="SUPFAM" id="SSF55811">
    <property type="entry name" value="Nudix"/>
    <property type="match status" value="1"/>
</dbReference>
<dbReference type="PROSITE" id="PS51462">
    <property type="entry name" value="NUDIX"/>
    <property type="match status" value="1"/>
</dbReference>
<dbReference type="PROSITE" id="PS00893">
    <property type="entry name" value="NUDIX_BOX"/>
    <property type="match status" value="1"/>
</dbReference>
<dbReference type="Proteomes" id="UP000230481">
    <property type="component" value="Unassembled WGS sequence"/>
</dbReference>
<evidence type="ECO:0000256" key="1">
    <source>
        <dbReference type="ARBA" id="ARBA00022801"/>
    </source>
</evidence>
<reference evidence="4" key="1">
    <citation type="submission" date="2017-09" db="EMBL/GenBank/DDBJ databases">
        <title>Depth-based differentiation of microbial function through sediment-hosted aquifers and enrichment of novel symbionts in the deep terrestrial subsurface.</title>
        <authorList>
            <person name="Probst A.J."/>
            <person name="Ladd B."/>
            <person name="Jarett J.K."/>
            <person name="Geller-Mcgrath D.E."/>
            <person name="Sieber C.M.K."/>
            <person name="Emerson J.B."/>
            <person name="Anantharaman K."/>
            <person name="Thomas B.C."/>
            <person name="Malmstrom R."/>
            <person name="Stieglmeier M."/>
            <person name="Klingl A."/>
            <person name="Woyke T."/>
            <person name="Ryan C.M."/>
            <person name="Banfield J.F."/>
        </authorList>
    </citation>
    <scope>NUCLEOTIDE SEQUENCE [LARGE SCALE GENOMIC DNA]</scope>
</reference>
<keyword evidence="1" id="KW-0378">Hydrolase</keyword>
<evidence type="ECO:0000313" key="4">
    <source>
        <dbReference type="Proteomes" id="UP000230481"/>
    </source>
</evidence>
<dbReference type="GO" id="GO:0016787">
    <property type="term" value="F:hydrolase activity"/>
    <property type="evidence" value="ECO:0007669"/>
    <property type="project" value="UniProtKB-KW"/>
</dbReference>
<dbReference type="InterPro" id="IPR000086">
    <property type="entry name" value="NUDIX_hydrolase_dom"/>
</dbReference>
<comment type="caution">
    <text evidence="3">The sequence shown here is derived from an EMBL/GenBank/DDBJ whole genome shotgun (WGS) entry which is preliminary data.</text>
</comment>
<proteinExistence type="predicted"/>
<protein>
    <recommendedName>
        <fullName evidence="2">Nudix hydrolase domain-containing protein</fullName>
    </recommendedName>
</protein>
<accession>A0A2M6WV24</accession>
<evidence type="ECO:0000313" key="3">
    <source>
        <dbReference type="EMBL" id="PIT96659.1"/>
    </source>
</evidence>
<evidence type="ECO:0000259" key="2">
    <source>
        <dbReference type="PROSITE" id="PS51462"/>
    </source>
</evidence>
<dbReference type="Gene3D" id="3.90.79.10">
    <property type="entry name" value="Nucleoside Triphosphate Pyrophosphohydrolase"/>
    <property type="match status" value="1"/>
</dbReference>
<gene>
    <name evidence="3" type="ORF">COT82_01985</name>
</gene>
<name>A0A2M6WV24_9BACT</name>